<name>D5VQN5_METIM</name>
<dbReference type="HOGENOM" id="CLU_067052_1_0_2"/>
<dbReference type="PANTHER" id="PTHR43801:SF1">
    <property type="entry name" value="POLYPRENYL SYNTHETASE"/>
    <property type="match status" value="1"/>
</dbReference>
<feature type="transmembrane region" description="Helical" evidence="1">
    <location>
        <begin position="6"/>
        <end position="33"/>
    </location>
</feature>
<dbReference type="PANTHER" id="PTHR43801">
    <property type="entry name" value="NUCLEOTIDE-BINDING PROTEIN-RELATED"/>
    <property type="match status" value="1"/>
</dbReference>
<dbReference type="RefSeq" id="WP_013099634.1">
    <property type="nucleotide sequence ID" value="NC_014122.1"/>
</dbReference>
<proteinExistence type="predicted"/>
<dbReference type="KEGG" id="mif:Metin_0217"/>
<evidence type="ECO:0000256" key="1">
    <source>
        <dbReference type="SAM" id="Phobius"/>
    </source>
</evidence>
<dbReference type="PIRSF" id="PIRSF006594">
    <property type="entry name" value="UCP006594"/>
    <property type="match status" value="1"/>
</dbReference>
<keyword evidence="3" id="KW-1185">Reference proteome</keyword>
<dbReference type="eggNOG" id="arCOG02078">
    <property type="taxonomic scope" value="Archaea"/>
</dbReference>
<keyword evidence="1" id="KW-1133">Transmembrane helix</keyword>
<protein>
    <recommendedName>
        <fullName evidence="4">DUF116 domain-containing protein</fullName>
    </recommendedName>
</protein>
<organism evidence="2 3">
    <name type="scientific">Methanocaldococcus infernus (strain DSM 11812 / JCM 15783 / ME)</name>
    <dbReference type="NCBI Taxonomy" id="573063"/>
    <lineage>
        <taxon>Archaea</taxon>
        <taxon>Methanobacteriati</taxon>
        <taxon>Methanobacteriota</taxon>
        <taxon>Methanomada group</taxon>
        <taxon>Methanococci</taxon>
        <taxon>Methanococcales</taxon>
        <taxon>Methanocaldococcaceae</taxon>
        <taxon>Methanocaldococcus</taxon>
    </lineage>
</organism>
<keyword evidence="1" id="KW-0812">Transmembrane</keyword>
<evidence type="ECO:0000313" key="2">
    <source>
        <dbReference type="EMBL" id="ADG12888.1"/>
    </source>
</evidence>
<gene>
    <name evidence="2" type="ordered locus">Metin_0217</name>
</gene>
<reference evidence="2" key="1">
    <citation type="submission" date="2010-04" db="EMBL/GenBank/DDBJ databases">
        <title>Complete sequence of Methanocaldococcus infernus ME.</title>
        <authorList>
            <consortium name="US DOE Joint Genome Institute"/>
            <person name="Lucas S."/>
            <person name="Copeland A."/>
            <person name="Lapidus A."/>
            <person name="Cheng J.-F."/>
            <person name="Bruce D."/>
            <person name="Goodwin L."/>
            <person name="Pitluck S."/>
            <person name="Munk A.C."/>
            <person name="Detter J.C."/>
            <person name="Han C."/>
            <person name="Tapia R."/>
            <person name="Land M."/>
            <person name="Hauser L."/>
            <person name="Kyrpides N."/>
            <person name="Mikhailova N."/>
            <person name="Sieprawska-Lupa M."/>
            <person name="Whitman W.B."/>
            <person name="Woyke T."/>
        </authorList>
    </citation>
    <scope>NUCLEOTIDE SEQUENCE [LARGE SCALE GENOMIC DNA]</scope>
    <source>
        <strain evidence="2">ME</strain>
    </source>
</reference>
<dbReference type="GeneID" id="9131217"/>
<dbReference type="AlphaFoldDB" id="D5VQN5"/>
<dbReference type="Proteomes" id="UP000002061">
    <property type="component" value="Chromosome"/>
</dbReference>
<dbReference type="EMBL" id="CP002009">
    <property type="protein sequence ID" value="ADG12888.1"/>
    <property type="molecule type" value="Genomic_DNA"/>
</dbReference>
<keyword evidence="1" id="KW-0472">Membrane</keyword>
<dbReference type="Pfam" id="PF01976">
    <property type="entry name" value="DUF116"/>
    <property type="match status" value="1"/>
</dbReference>
<dbReference type="InterPro" id="IPR002829">
    <property type="entry name" value="DUF116"/>
</dbReference>
<sequence length="208" mass="24143">MDIIYLLGLITLAFIIFLVFSILIVFITGYLLIKRNKLIFPKLAIYLLDNFYPIIFKFFSWLDAENLFYLIGVELYNKFYFEKFKNARKKLLILPHCLRNNKCPAKLNNNGLICVKCKKCVIGEILEISEKLNFKVYIVPGSTFLKRILLKERADAVFGVACSRDLFFGMNMLSRKGIAPQGLALLKDGCFETVIDKNELIYKLERLK</sequence>
<accession>D5VQN5</accession>
<dbReference type="OrthoDB" id="120943at2157"/>
<evidence type="ECO:0008006" key="4">
    <source>
        <dbReference type="Google" id="ProtNLM"/>
    </source>
</evidence>
<evidence type="ECO:0000313" key="3">
    <source>
        <dbReference type="Proteomes" id="UP000002061"/>
    </source>
</evidence>
<dbReference type="STRING" id="573063.Metin_0217"/>